<comment type="caution">
    <text evidence="1">The sequence shown here is derived from an EMBL/GenBank/DDBJ whole genome shotgun (WGS) entry which is preliminary data.</text>
</comment>
<dbReference type="RefSeq" id="WP_089111261.1">
    <property type="nucleotide sequence ID" value="NZ_LOKL01000104.1"/>
</dbReference>
<name>A0AAW4RKE2_XANCI</name>
<sequence length="191" mass="20911">MTIAIYIDSCAWNYLHDRAIDLATELPSDIYTLHLTREVEIELEAIPNGGKKEALKAYIFASIERCSIKTASVFGFQTLESDGLPSKAQVYGGFGQGTFQSDADRKFYALPEVKCQLRGKSSRKTGLSNNQADASLAARSFGAFVLTNDEKPGPLKLAADKGGKIVYLAEEVDKSGLTLGEYMSRLRQSIE</sequence>
<reference evidence="1" key="1">
    <citation type="submission" date="2015-12" db="EMBL/GenBank/DDBJ databases">
        <authorList>
            <person name="Bansal K."/>
            <person name="Midha S."/>
            <person name="Patil P.B."/>
        </authorList>
    </citation>
    <scope>NUCLEOTIDE SEQUENCE</scope>
    <source>
        <strain evidence="1">LMG867</strain>
    </source>
</reference>
<organism evidence="1 2">
    <name type="scientific">Xanthomonas citri pv. sesbaniae</name>
    <dbReference type="NCBI Taxonomy" id="473425"/>
    <lineage>
        <taxon>Bacteria</taxon>
        <taxon>Pseudomonadati</taxon>
        <taxon>Pseudomonadota</taxon>
        <taxon>Gammaproteobacteria</taxon>
        <taxon>Lysobacterales</taxon>
        <taxon>Lysobacteraceae</taxon>
        <taxon>Xanthomonas</taxon>
    </lineage>
</organism>
<dbReference type="Proteomes" id="UP000825388">
    <property type="component" value="Unassembled WGS sequence"/>
</dbReference>
<dbReference type="EMBL" id="LOKL01000104">
    <property type="protein sequence ID" value="MBZ3923955.1"/>
    <property type="molecule type" value="Genomic_DNA"/>
</dbReference>
<accession>A0AAW4RKE2</accession>
<evidence type="ECO:0008006" key="3">
    <source>
        <dbReference type="Google" id="ProtNLM"/>
    </source>
</evidence>
<evidence type="ECO:0000313" key="2">
    <source>
        <dbReference type="Proteomes" id="UP000825388"/>
    </source>
</evidence>
<proteinExistence type="predicted"/>
<evidence type="ECO:0000313" key="1">
    <source>
        <dbReference type="EMBL" id="MBZ3923955.1"/>
    </source>
</evidence>
<gene>
    <name evidence="1" type="ORF">Xseb_08385</name>
</gene>
<dbReference type="AlphaFoldDB" id="A0AAW4RKE2"/>
<protein>
    <recommendedName>
        <fullName evidence="3">PIN domain-containing protein</fullName>
    </recommendedName>
</protein>